<dbReference type="GO" id="GO:0019887">
    <property type="term" value="F:protein kinase regulator activity"/>
    <property type="evidence" value="ECO:0007669"/>
    <property type="project" value="InterPro"/>
</dbReference>
<dbReference type="NCBIfam" id="NF045650">
    <property type="entry name" value="CD1247_Nterm"/>
    <property type="match status" value="1"/>
</dbReference>
<dbReference type="AlphaFoldDB" id="A0A4Y7RJG3"/>
<organism evidence="1 2">
    <name type="scientific">Pelotomaculum propionicicum</name>
    <dbReference type="NCBI Taxonomy" id="258475"/>
    <lineage>
        <taxon>Bacteria</taxon>
        <taxon>Bacillati</taxon>
        <taxon>Bacillota</taxon>
        <taxon>Clostridia</taxon>
        <taxon>Eubacteriales</taxon>
        <taxon>Desulfotomaculaceae</taxon>
        <taxon>Pelotomaculum</taxon>
    </lineage>
</organism>
<evidence type="ECO:0000313" key="1">
    <source>
        <dbReference type="EMBL" id="TEB08956.1"/>
    </source>
</evidence>
<comment type="caution">
    <text evidence="1">The sequence shown here is derived from an EMBL/GenBank/DDBJ whole genome shotgun (WGS) entry which is preliminary data.</text>
</comment>
<dbReference type="InterPro" id="IPR035991">
    <property type="entry name" value="Casein_kinase_II_beta-like"/>
</dbReference>
<dbReference type="Proteomes" id="UP000297597">
    <property type="component" value="Unassembled WGS sequence"/>
</dbReference>
<name>A0A4Y7RJG3_9FIRM</name>
<reference evidence="1 2" key="1">
    <citation type="journal article" date="2018" name="Environ. Microbiol.">
        <title>Novel energy conservation strategies and behaviour of Pelotomaculum schinkii driving syntrophic propionate catabolism.</title>
        <authorList>
            <person name="Hidalgo-Ahumada C.A.P."/>
            <person name="Nobu M.K."/>
            <person name="Narihiro T."/>
            <person name="Tamaki H."/>
            <person name="Liu W.T."/>
            <person name="Kamagata Y."/>
            <person name="Stams A.J.M."/>
            <person name="Imachi H."/>
            <person name="Sousa D.Z."/>
        </authorList>
    </citation>
    <scope>NUCLEOTIDE SEQUENCE [LARGE SCALE GENOMIC DNA]</scope>
    <source>
        <strain evidence="1 2">MGP</strain>
    </source>
</reference>
<gene>
    <name evidence="1" type="ORF">Pmgp_03501</name>
</gene>
<dbReference type="SUPFAM" id="SSF57798">
    <property type="entry name" value="Casein kinase II beta subunit"/>
    <property type="match status" value="1"/>
</dbReference>
<dbReference type="EMBL" id="QFFZ01000067">
    <property type="protein sequence ID" value="TEB08956.1"/>
    <property type="molecule type" value="Genomic_DNA"/>
</dbReference>
<protein>
    <recommendedName>
        <fullName evidence="3">AraC family transcriptional regulator</fullName>
    </recommendedName>
</protein>
<accession>A0A4Y7RJG3</accession>
<dbReference type="InterPro" id="IPR054688">
    <property type="entry name" value="CD1247_N"/>
</dbReference>
<evidence type="ECO:0008006" key="3">
    <source>
        <dbReference type="Google" id="ProtNLM"/>
    </source>
</evidence>
<sequence length="169" mass="18852">MEAKISHDIIFFKGVAKLNDLKTKVAYLQGLSAGLDFNADSKEGKLLKGIIEVLDEFADSVVDLEEAQEQMEDYLESIDEDLYHLEDEVYEEDGLNTCADHYLEVDCPRCGETVCFDSEILEDDDIVEVTCPNCDEVVFVNDGDHQAADEPEALVGKVNDTFGSEDEDI</sequence>
<evidence type="ECO:0000313" key="2">
    <source>
        <dbReference type="Proteomes" id="UP000297597"/>
    </source>
</evidence>
<keyword evidence="2" id="KW-1185">Reference proteome</keyword>
<proteinExistence type="predicted"/>
<dbReference type="GO" id="GO:0005956">
    <property type="term" value="C:protein kinase CK2 complex"/>
    <property type="evidence" value="ECO:0007669"/>
    <property type="project" value="InterPro"/>
</dbReference>